<dbReference type="InterPro" id="IPR023365">
    <property type="entry name" value="Sortase_dom-sf"/>
</dbReference>
<proteinExistence type="predicted"/>
<evidence type="ECO:0000313" key="5">
    <source>
        <dbReference type="Proteomes" id="UP000199158"/>
    </source>
</evidence>
<feature type="active site" description="Proton donor/acceptor" evidence="2">
    <location>
        <position position="142"/>
    </location>
</feature>
<name>A0A1H8D2I4_9FIRM</name>
<keyword evidence="3" id="KW-0732">Signal</keyword>
<dbReference type="InterPro" id="IPR005754">
    <property type="entry name" value="Sortase"/>
</dbReference>
<dbReference type="RefSeq" id="WP_092755552.1">
    <property type="nucleotide sequence ID" value="NZ_FOCG01000002.1"/>
</dbReference>
<dbReference type="OrthoDB" id="9806013at2"/>
<dbReference type="STRING" id="474960.SAMN05216180_2445"/>
<dbReference type="AlphaFoldDB" id="A0A1H8D2I4"/>
<dbReference type="EMBL" id="FOCG01000002">
    <property type="protein sequence ID" value="SEN00788.1"/>
    <property type="molecule type" value="Genomic_DNA"/>
</dbReference>
<evidence type="ECO:0000256" key="3">
    <source>
        <dbReference type="SAM" id="SignalP"/>
    </source>
</evidence>
<dbReference type="Gene3D" id="2.40.260.10">
    <property type="entry name" value="Sortase"/>
    <property type="match status" value="1"/>
</dbReference>
<reference evidence="4 5" key="1">
    <citation type="submission" date="2016-10" db="EMBL/GenBank/DDBJ databases">
        <authorList>
            <person name="de Groot N.N."/>
        </authorList>
    </citation>
    <scope>NUCLEOTIDE SEQUENCE [LARGE SCALE GENOMIC DNA]</scope>
    <source>
        <strain evidence="4 5">CGMCC 1.5070</strain>
    </source>
</reference>
<sequence length="284" mass="32225">MNKRTRILCLVFAAVMLLSFASCSKKTDASSQGETPVSTYTFYNPLTEPAYIANDNTPVEPDKTKVEKINEYKAKNKETVGWLTIPGTLIDDIVFQDPNGNEKYMRLDNNGKWALEGCFFADYRIATQNRASLGKNTIIYGHNLNDDKKNGVRFAQLMNYTDLEYAKAHPYIHFTTAEDEMVFKVFAAFYTETAFDYIKTKFNDVTQFTDLVKEARTRSEHNFDVNVTASDKIITLSTCTYKFGGVSNKQQRFVVMGRLLHTGEKDTDPVNAVKNPSPKAPKFK</sequence>
<feature type="active site" description="Acyl-thioester intermediate" evidence="2">
    <location>
        <position position="239"/>
    </location>
</feature>
<protein>
    <submittedName>
        <fullName evidence="4">Sortase B</fullName>
    </submittedName>
</protein>
<evidence type="ECO:0000256" key="2">
    <source>
        <dbReference type="PIRSR" id="PIRSR605754-1"/>
    </source>
</evidence>
<keyword evidence="1" id="KW-0378">Hydrolase</keyword>
<feature type="signal peptide" evidence="3">
    <location>
        <begin position="1"/>
        <end position="21"/>
    </location>
</feature>
<dbReference type="Pfam" id="PF04203">
    <property type="entry name" value="Sortase"/>
    <property type="match status" value="1"/>
</dbReference>
<dbReference type="GO" id="GO:0016787">
    <property type="term" value="F:hydrolase activity"/>
    <property type="evidence" value="ECO:0007669"/>
    <property type="project" value="UniProtKB-KW"/>
</dbReference>
<feature type="chain" id="PRO_5039596067" evidence="3">
    <location>
        <begin position="22"/>
        <end position="284"/>
    </location>
</feature>
<dbReference type="CDD" id="cd05826">
    <property type="entry name" value="Sortase_B"/>
    <property type="match status" value="1"/>
</dbReference>
<gene>
    <name evidence="4" type="ORF">SAMN05216180_2445</name>
</gene>
<accession>A0A1H8D2I4</accession>
<organism evidence="4 5">
    <name type="scientific">Hydrogenoanaerobacterium saccharovorans</name>
    <dbReference type="NCBI Taxonomy" id="474960"/>
    <lineage>
        <taxon>Bacteria</taxon>
        <taxon>Bacillati</taxon>
        <taxon>Bacillota</taxon>
        <taxon>Clostridia</taxon>
        <taxon>Eubacteriales</taxon>
        <taxon>Oscillospiraceae</taxon>
        <taxon>Hydrogenoanaerobacterium</taxon>
    </lineage>
</organism>
<evidence type="ECO:0000313" key="4">
    <source>
        <dbReference type="EMBL" id="SEN00788.1"/>
    </source>
</evidence>
<dbReference type="PROSITE" id="PS51257">
    <property type="entry name" value="PROKAR_LIPOPROTEIN"/>
    <property type="match status" value="1"/>
</dbReference>
<dbReference type="Proteomes" id="UP000199158">
    <property type="component" value="Unassembled WGS sequence"/>
</dbReference>
<dbReference type="SUPFAM" id="SSF63817">
    <property type="entry name" value="Sortase"/>
    <property type="match status" value="1"/>
</dbReference>
<dbReference type="InterPro" id="IPR009835">
    <property type="entry name" value="SrtB"/>
</dbReference>
<keyword evidence="5" id="KW-1185">Reference proteome</keyword>
<evidence type="ECO:0000256" key="1">
    <source>
        <dbReference type="ARBA" id="ARBA00022801"/>
    </source>
</evidence>